<name>A0A061G2F9_THECC</name>
<evidence type="ECO:0000256" key="1">
    <source>
        <dbReference type="ARBA" id="ARBA00022723"/>
    </source>
</evidence>
<dbReference type="GO" id="GO:0046872">
    <property type="term" value="F:metal ion binding"/>
    <property type="evidence" value="ECO:0007669"/>
    <property type="project" value="UniProtKB-KW"/>
</dbReference>
<dbReference type="AlphaFoldDB" id="A0A061G2F9"/>
<dbReference type="GO" id="GO:0006631">
    <property type="term" value="P:fatty acid metabolic process"/>
    <property type="evidence" value="ECO:0007669"/>
    <property type="project" value="UniProtKB-ARBA"/>
</dbReference>
<dbReference type="InterPro" id="IPR019791">
    <property type="entry name" value="Haem_peroxidase_animal"/>
</dbReference>
<dbReference type="Proteomes" id="UP000026915">
    <property type="component" value="Chromosome 3"/>
</dbReference>
<dbReference type="HOGENOM" id="CLU_856362_0_0_1"/>
<organism evidence="5 6">
    <name type="scientific">Theobroma cacao</name>
    <name type="common">Cacao</name>
    <name type="synonym">Cocoa</name>
    <dbReference type="NCBI Taxonomy" id="3641"/>
    <lineage>
        <taxon>Eukaryota</taxon>
        <taxon>Viridiplantae</taxon>
        <taxon>Streptophyta</taxon>
        <taxon>Embryophyta</taxon>
        <taxon>Tracheophyta</taxon>
        <taxon>Spermatophyta</taxon>
        <taxon>Magnoliopsida</taxon>
        <taxon>eudicotyledons</taxon>
        <taxon>Gunneridae</taxon>
        <taxon>Pentapetalae</taxon>
        <taxon>rosids</taxon>
        <taxon>malvids</taxon>
        <taxon>Malvales</taxon>
        <taxon>Malvaceae</taxon>
        <taxon>Byttnerioideae</taxon>
        <taxon>Theobroma</taxon>
    </lineage>
</organism>
<accession>A0A061G2F9</accession>
<dbReference type="InterPro" id="IPR010255">
    <property type="entry name" value="Haem_peroxidase_sf"/>
</dbReference>
<keyword evidence="6" id="KW-1185">Reference proteome</keyword>
<dbReference type="InterPro" id="IPR037120">
    <property type="entry name" value="Haem_peroxidase_sf_animal"/>
</dbReference>
<evidence type="ECO:0000256" key="4">
    <source>
        <dbReference type="ARBA" id="ARBA00023004"/>
    </source>
</evidence>
<proteinExistence type="predicted"/>
<keyword evidence="1" id="KW-0479">Metal-binding</keyword>
<dbReference type="InterPro" id="IPR050783">
    <property type="entry name" value="Oxylipin_biosynth_metab"/>
</dbReference>
<keyword evidence="4" id="KW-0408">Iron</keyword>
<dbReference type="SUPFAM" id="SSF48113">
    <property type="entry name" value="Heme-dependent peroxidases"/>
    <property type="match status" value="1"/>
</dbReference>
<reference evidence="5 6" key="1">
    <citation type="journal article" date="2013" name="Genome Biol.">
        <title>The genome sequence of the most widely cultivated cacao type and its use to identify candidate genes regulating pod color.</title>
        <authorList>
            <person name="Motamayor J.C."/>
            <person name="Mockaitis K."/>
            <person name="Schmutz J."/>
            <person name="Haiminen N."/>
            <person name="Iii D.L."/>
            <person name="Cornejo O."/>
            <person name="Findley S.D."/>
            <person name="Zheng P."/>
            <person name="Utro F."/>
            <person name="Royaert S."/>
            <person name="Saski C."/>
            <person name="Jenkins J."/>
            <person name="Podicheti R."/>
            <person name="Zhao M."/>
            <person name="Scheffler B.E."/>
            <person name="Stack J.C."/>
            <person name="Feltus F.A."/>
            <person name="Mustiga G.M."/>
            <person name="Amores F."/>
            <person name="Phillips W."/>
            <person name="Marelli J.P."/>
            <person name="May G.D."/>
            <person name="Shapiro H."/>
            <person name="Ma J."/>
            <person name="Bustamante C.D."/>
            <person name="Schnell R.J."/>
            <person name="Main D."/>
            <person name="Gilbert D."/>
            <person name="Parida L."/>
            <person name="Kuhn D.N."/>
        </authorList>
    </citation>
    <scope>NUCLEOTIDE SEQUENCE [LARGE SCALE GENOMIC DNA]</scope>
    <source>
        <strain evidence="6">cv. Matina 1-6</strain>
    </source>
</reference>
<dbReference type="Pfam" id="PF03098">
    <property type="entry name" value="An_peroxidase"/>
    <property type="match status" value="1"/>
</dbReference>
<dbReference type="PANTHER" id="PTHR11903">
    <property type="entry name" value="PROSTAGLANDIN G/H SYNTHASE"/>
    <property type="match status" value="1"/>
</dbReference>
<evidence type="ECO:0000313" key="5">
    <source>
        <dbReference type="EMBL" id="EOY21189.1"/>
    </source>
</evidence>
<dbReference type="Gene3D" id="1.10.640.10">
    <property type="entry name" value="Haem peroxidase domain superfamily, animal type"/>
    <property type="match status" value="3"/>
</dbReference>
<evidence type="ECO:0000256" key="3">
    <source>
        <dbReference type="ARBA" id="ARBA00023002"/>
    </source>
</evidence>
<dbReference type="GO" id="GO:0004601">
    <property type="term" value="F:peroxidase activity"/>
    <property type="evidence" value="ECO:0007669"/>
    <property type="project" value="InterPro"/>
</dbReference>
<evidence type="ECO:0000313" key="6">
    <source>
        <dbReference type="Proteomes" id="UP000026915"/>
    </source>
</evidence>
<dbReference type="InParanoid" id="A0A061G2F9"/>
<dbReference type="GO" id="GO:0020037">
    <property type="term" value="F:heme binding"/>
    <property type="evidence" value="ECO:0007669"/>
    <property type="project" value="InterPro"/>
</dbReference>
<keyword evidence="3" id="KW-0560">Oxidoreductase</keyword>
<evidence type="ECO:0000256" key="2">
    <source>
        <dbReference type="ARBA" id="ARBA00022964"/>
    </source>
</evidence>
<gene>
    <name evidence="5" type="ORF">TCM_012570</name>
</gene>
<dbReference type="GO" id="GO:0051213">
    <property type="term" value="F:dioxygenase activity"/>
    <property type="evidence" value="ECO:0007669"/>
    <property type="project" value="UniProtKB-KW"/>
</dbReference>
<dbReference type="PANTHER" id="PTHR11903:SF25">
    <property type="entry name" value="ALPHA-DIOXYGENASE 2"/>
    <property type="match status" value="1"/>
</dbReference>
<sequence length="325" mass="37813">MVYIPASGHIVDKQTLEQKQHQVIHLEDKFKVWHRLPVFMWLVYLGMKGHLHQRYNLLHVGGIGTIGGKYDTRDFCYNTTDRKCNHPSGDVIGNQGTFFGRNMLPSTSNWMRINWYGFLGKKFKDMFGHVCGLILSGLVGFRKPKDHGVPYSLTKQFFSIYKMHSLLPNKFILRNIKSTTPKYECPLVSENKWEDLTNDNEVIEALREVYEENVDKLDLLVGLHAKKKIKGFAINGTAFFILLLITSRYASMLEADHFFTINFNSQTYAEKGLEWVNKTEALKDVIDRHFLDMTRKWMRCSSAFSVWDAALNKRNYIPLYLRLTP</sequence>
<dbReference type="eggNOG" id="KOG2408">
    <property type="taxonomic scope" value="Eukaryota"/>
</dbReference>
<dbReference type="EMBL" id="CM001881">
    <property type="protein sequence ID" value="EOY21189.1"/>
    <property type="molecule type" value="Genomic_DNA"/>
</dbReference>
<keyword evidence="2 5" id="KW-0223">Dioxygenase</keyword>
<dbReference type="Gramene" id="EOY21189">
    <property type="protein sequence ID" value="EOY21189"/>
    <property type="gene ID" value="TCM_012570"/>
</dbReference>
<dbReference type="GO" id="GO:0006979">
    <property type="term" value="P:response to oxidative stress"/>
    <property type="evidence" value="ECO:0007669"/>
    <property type="project" value="InterPro"/>
</dbReference>
<protein>
    <submittedName>
        <fullName evidence="5">Alpha dioxygenase, DOX2</fullName>
    </submittedName>
</protein>